<accession>A0A517PF15</accession>
<proteinExistence type="predicted"/>
<keyword evidence="1" id="KW-0472">Membrane</keyword>
<feature type="transmembrane region" description="Helical" evidence="1">
    <location>
        <begin position="38"/>
        <end position="59"/>
    </location>
</feature>
<evidence type="ECO:0000313" key="3">
    <source>
        <dbReference type="Proteomes" id="UP000318741"/>
    </source>
</evidence>
<keyword evidence="3" id="KW-1185">Reference proteome</keyword>
<evidence type="ECO:0000256" key="1">
    <source>
        <dbReference type="SAM" id="Phobius"/>
    </source>
</evidence>
<keyword evidence="1" id="KW-1133">Transmembrane helix</keyword>
<gene>
    <name evidence="2" type="ORF">CA12_41050</name>
</gene>
<dbReference type="Proteomes" id="UP000318741">
    <property type="component" value="Chromosome"/>
</dbReference>
<dbReference type="KEGG" id="acaf:CA12_41050"/>
<protein>
    <submittedName>
        <fullName evidence="2">Uncharacterized protein</fullName>
    </submittedName>
</protein>
<evidence type="ECO:0000313" key="2">
    <source>
        <dbReference type="EMBL" id="QDT17967.1"/>
    </source>
</evidence>
<name>A0A517PF15_9PLAN</name>
<dbReference type="EMBL" id="CP036265">
    <property type="protein sequence ID" value="QDT17967.1"/>
    <property type="molecule type" value="Genomic_DNA"/>
</dbReference>
<feature type="transmembrane region" description="Helical" evidence="1">
    <location>
        <begin position="65"/>
        <end position="87"/>
    </location>
</feature>
<keyword evidence="1" id="KW-0812">Transmembrane</keyword>
<dbReference type="AlphaFoldDB" id="A0A517PF15"/>
<dbReference type="RefSeq" id="WP_145360953.1">
    <property type="nucleotide sequence ID" value="NZ_CP036265.1"/>
</dbReference>
<sequence length="110" mass="11217">MSAAALADGPTDLTLGTLLSAAWRFADGVRAEATAAGLLAYTLLAWPLGLFLGGALVAPNSPVPFLTLEATVLLRPFATPLAFLLLAHAHDRIARLEGAAVEPDDAALAG</sequence>
<organism evidence="2 3">
    <name type="scientific">Alienimonas californiensis</name>
    <dbReference type="NCBI Taxonomy" id="2527989"/>
    <lineage>
        <taxon>Bacteria</taxon>
        <taxon>Pseudomonadati</taxon>
        <taxon>Planctomycetota</taxon>
        <taxon>Planctomycetia</taxon>
        <taxon>Planctomycetales</taxon>
        <taxon>Planctomycetaceae</taxon>
        <taxon>Alienimonas</taxon>
    </lineage>
</organism>
<reference evidence="2 3" key="1">
    <citation type="submission" date="2019-02" db="EMBL/GenBank/DDBJ databases">
        <title>Deep-cultivation of Planctomycetes and their phenomic and genomic characterization uncovers novel biology.</title>
        <authorList>
            <person name="Wiegand S."/>
            <person name="Jogler M."/>
            <person name="Boedeker C."/>
            <person name="Pinto D."/>
            <person name="Vollmers J."/>
            <person name="Rivas-Marin E."/>
            <person name="Kohn T."/>
            <person name="Peeters S.H."/>
            <person name="Heuer A."/>
            <person name="Rast P."/>
            <person name="Oberbeckmann S."/>
            <person name="Bunk B."/>
            <person name="Jeske O."/>
            <person name="Meyerdierks A."/>
            <person name="Storesund J.E."/>
            <person name="Kallscheuer N."/>
            <person name="Luecker S."/>
            <person name="Lage O.M."/>
            <person name="Pohl T."/>
            <person name="Merkel B.J."/>
            <person name="Hornburger P."/>
            <person name="Mueller R.-W."/>
            <person name="Bruemmer F."/>
            <person name="Labrenz M."/>
            <person name="Spormann A.M."/>
            <person name="Op den Camp H."/>
            <person name="Overmann J."/>
            <person name="Amann R."/>
            <person name="Jetten M.S.M."/>
            <person name="Mascher T."/>
            <person name="Medema M.H."/>
            <person name="Devos D.P."/>
            <person name="Kaster A.-K."/>
            <person name="Ovreas L."/>
            <person name="Rohde M."/>
            <person name="Galperin M.Y."/>
            <person name="Jogler C."/>
        </authorList>
    </citation>
    <scope>NUCLEOTIDE SEQUENCE [LARGE SCALE GENOMIC DNA]</scope>
    <source>
        <strain evidence="2 3">CA12</strain>
    </source>
</reference>